<accession>A0A8X7YW36</accession>
<dbReference type="PANTHER" id="PTHR32448">
    <property type="entry name" value="OS08G0158400 PROTEIN"/>
    <property type="match status" value="1"/>
</dbReference>
<evidence type="ECO:0008006" key="3">
    <source>
        <dbReference type="Google" id="ProtNLM"/>
    </source>
</evidence>
<dbReference type="Proteomes" id="UP000886885">
    <property type="component" value="Chromosome 11A"/>
</dbReference>
<keyword evidence="2" id="KW-1185">Reference proteome</keyword>
<protein>
    <recommendedName>
        <fullName evidence="3">FAD-binding PCMH-type domain-containing protein</fullName>
    </recommendedName>
</protein>
<evidence type="ECO:0000313" key="1">
    <source>
        <dbReference type="EMBL" id="KAG6756792.1"/>
    </source>
</evidence>
<sequence length="116" mass="12730">MVPSRSPILSIVVVHLPSVPKPEFIFTPLQESHIQSVLICSKQLGIHLRVRRGGHGYEGLSYVSEIESPSALIVSTTARGFRREPRMANFTTEFLRKAKILNVGGSNLVCVCVCIG</sequence>
<evidence type="ECO:0000313" key="2">
    <source>
        <dbReference type="Proteomes" id="UP000886885"/>
    </source>
</evidence>
<organism evidence="1 2">
    <name type="scientific">Populus tomentosa</name>
    <name type="common">Chinese white poplar</name>
    <dbReference type="NCBI Taxonomy" id="118781"/>
    <lineage>
        <taxon>Eukaryota</taxon>
        <taxon>Viridiplantae</taxon>
        <taxon>Streptophyta</taxon>
        <taxon>Embryophyta</taxon>
        <taxon>Tracheophyta</taxon>
        <taxon>Spermatophyta</taxon>
        <taxon>Magnoliopsida</taxon>
        <taxon>eudicotyledons</taxon>
        <taxon>Gunneridae</taxon>
        <taxon>Pentapetalae</taxon>
        <taxon>rosids</taxon>
        <taxon>fabids</taxon>
        <taxon>Malpighiales</taxon>
        <taxon>Salicaceae</taxon>
        <taxon>Saliceae</taxon>
        <taxon>Populus</taxon>
    </lineage>
</organism>
<gene>
    <name evidence="1" type="ORF">POTOM_040235</name>
</gene>
<dbReference type="AlphaFoldDB" id="A0A8X7YW36"/>
<dbReference type="OrthoDB" id="407275at2759"/>
<comment type="caution">
    <text evidence="1">The sequence shown here is derived from an EMBL/GenBank/DDBJ whole genome shotgun (WGS) entry which is preliminary data.</text>
</comment>
<proteinExistence type="predicted"/>
<name>A0A8X7YW36_POPTO</name>
<reference evidence="1" key="1">
    <citation type="journal article" date="2020" name="bioRxiv">
        <title>Hybrid origin of Populus tomentosa Carr. identified through genome sequencing and phylogenomic analysis.</title>
        <authorList>
            <person name="An X."/>
            <person name="Gao K."/>
            <person name="Chen Z."/>
            <person name="Li J."/>
            <person name="Yang X."/>
            <person name="Yang X."/>
            <person name="Zhou J."/>
            <person name="Guo T."/>
            <person name="Zhao T."/>
            <person name="Huang S."/>
            <person name="Miao D."/>
            <person name="Khan W.U."/>
            <person name="Rao P."/>
            <person name="Ye M."/>
            <person name="Lei B."/>
            <person name="Liao W."/>
            <person name="Wang J."/>
            <person name="Ji L."/>
            <person name="Li Y."/>
            <person name="Guo B."/>
            <person name="Mustafa N.S."/>
            <person name="Li S."/>
            <person name="Yun Q."/>
            <person name="Keller S.R."/>
            <person name="Mao J."/>
            <person name="Zhang R."/>
            <person name="Strauss S.H."/>
        </authorList>
    </citation>
    <scope>NUCLEOTIDE SEQUENCE</scope>
    <source>
        <strain evidence="1">GM15</strain>
        <tissue evidence="1">Leaf</tissue>
    </source>
</reference>
<dbReference type="EMBL" id="JAAWWB010000021">
    <property type="protein sequence ID" value="KAG6756792.1"/>
    <property type="molecule type" value="Genomic_DNA"/>
</dbReference>